<dbReference type="InterPro" id="IPR036291">
    <property type="entry name" value="NAD(P)-bd_dom_sf"/>
</dbReference>
<protein>
    <submittedName>
        <fullName evidence="3">SDR family oxidoreductase</fullName>
    </submittedName>
</protein>
<comment type="similarity">
    <text evidence="1">Belongs to the short-chain dehydrogenases/reductases (SDR) family.</text>
</comment>
<evidence type="ECO:0000313" key="4">
    <source>
        <dbReference type="Proteomes" id="UP001596540"/>
    </source>
</evidence>
<organism evidence="3 4">
    <name type="scientific">Marinactinospora rubrisoli</name>
    <dbReference type="NCBI Taxonomy" id="2715399"/>
    <lineage>
        <taxon>Bacteria</taxon>
        <taxon>Bacillati</taxon>
        <taxon>Actinomycetota</taxon>
        <taxon>Actinomycetes</taxon>
        <taxon>Streptosporangiales</taxon>
        <taxon>Nocardiopsidaceae</taxon>
        <taxon>Marinactinospora</taxon>
    </lineage>
</organism>
<dbReference type="Pfam" id="PF13561">
    <property type="entry name" value="adh_short_C2"/>
    <property type="match status" value="1"/>
</dbReference>
<dbReference type="PANTHER" id="PTHR42760:SF133">
    <property type="entry name" value="3-OXOACYL-[ACYL-CARRIER-PROTEIN] REDUCTASE"/>
    <property type="match status" value="1"/>
</dbReference>
<reference evidence="4" key="1">
    <citation type="journal article" date="2019" name="Int. J. Syst. Evol. Microbiol.">
        <title>The Global Catalogue of Microorganisms (GCM) 10K type strain sequencing project: providing services to taxonomists for standard genome sequencing and annotation.</title>
        <authorList>
            <consortium name="The Broad Institute Genomics Platform"/>
            <consortium name="The Broad Institute Genome Sequencing Center for Infectious Disease"/>
            <person name="Wu L."/>
            <person name="Ma J."/>
        </authorList>
    </citation>
    <scope>NUCLEOTIDE SEQUENCE [LARGE SCALE GENOMIC DNA]</scope>
    <source>
        <strain evidence="4">CGMCC 4.7382</strain>
    </source>
</reference>
<dbReference type="PANTHER" id="PTHR42760">
    <property type="entry name" value="SHORT-CHAIN DEHYDROGENASES/REDUCTASES FAMILY MEMBER"/>
    <property type="match status" value="1"/>
</dbReference>
<dbReference type="Gene3D" id="3.40.50.720">
    <property type="entry name" value="NAD(P)-binding Rossmann-like Domain"/>
    <property type="match status" value="1"/>
</dbReference>
<comment type="caution">
    <text evidence="3">The sequence shown here is derived from an EMBL/GenBank/DDBJ whole genome shotgun (WGS) entry which is preliminary data.</text>
</comment>
<evidence type="ECO:0000256" key="2">
    <source>
        <dbReference type="ARBA" id="ARBA00023002"/>
    </source>
</evidence>
<name>A0ABW2KHM8_9ACTN</name>
<accession>A0ABW2KHM8</accession>
<dbReference type="PRINTS" id="PR00081">
    <property type="entry name" value="GDHRDH"/>
</dbReference>
<gene>
    <name evidence="3" type="ORF">ACFQRF_17070</name>
</gene>
<keyword evidence="2" id="KW-0560">Oxidoreductase</keyword>
<sequence length="262" mass="26827">MDLKLAGKTAVVTGASRGIGLAVVRNLIDEGVRVVAGARTVTPELRDTGAIAVSVDLSTADGPGRLVETALGELGDLDVLVNNVGGGDTGADQVGGFLSFDDDQWRGHFDLNFLSAVRTTRAAVPALLRRRGAIVNISSNGARMPHSGPVPYTTAKAALTALGKALAEEFGPQGLRVNTVSPGMVRTSLWEGQDRYGAALATAMGTELGQLLTELPAAIGMTTGRMVEPEEVAALVVHLVSPLAASVTGADHVIDGGAVKTV</sequence>
<keyword evidence="4" id="KW-1185">Reference proteome</keyword>
<dbReference type="Proteomes" id="UP001596540">
    <property type="component" value="Unassembled WGS sequence"/>
</dbReference>
<dbReference type="RefSeq" id="WP_379872099.1">
    <property type="nucleotide sequence ID" value="NZ_JBHTBH010000008.1"/>
</dbReference>
<dbReference type="InterPro" id="IPR002347">
    <property type="entry name" value="SDR_fam"/>
</dbReference>
<proteinExistence type="inferred from homology"/>
<dbReference type="SUPFAM" id="SSF51735">
    <property type="entry name" value="NAD(P)-binding Rossmann-fold domains"/>
    <property type="match status" value="1"/>
</dbReference>
<evidence type="ECO:0000313" key="3">
    <source>
        <dbReference type="EMBL" id="MFC7329446.1"/>
    </source>
</evidence>
<dbReference type="PRINTS" id="PR00080">
    <property type="entry name" value="SDRFAMILY"/>
</dbReference>
<dbReference type="EMBL" id="JBHTBH010000008">
    <property type="protein sequence ID" value="MFC7329446.1"/>
    <property type="molecule type" value="Genomic_DNA"/>
</dbReference>
<evidence type="ECO:0000256" key="1">
    <source>
        <dbReference type="ARBA" id="ARBA00006484"/>
    </source>
</evidence>